<dbReference type="OrthoDB" id="6475849at2759"/>
<dbReference type="Pfam" id="PF05649">
    <property type="entry name" value="Peptidase_M13_N"/>
    <property type="match status" value="1"/>
</dbReference>
<keyword evidence="7" id="KW-0472">Membrane</keyword>
<dbReference type="InterPro" id="IPR000718">
    <property type="entry name" value="Peptidase_M13"/>
</dbReference>
<keyword evidence="3" id="KW-0479">Metal-binding</keyword>
<dbReference type="GO" id="GO:0046872">
    <property type="term" value="F:metal ion binding"/>
    <property type="evidence" value="ECO:0007669"/>
    <property type="project" value="UniProtKB-KW"/>
</dbReference>
<dbReference type="InterPro" id="IPR042089">
    <property type="entry name" value="Peptidase_M13_dom_2"/>
</dbReference>
<keyword evidence="6" id="KW-0482">Metalloprotease</keyword>
<dbReference type="PRINTS" id="PR00786">
    <property type="entry name" value="NEPRILYSIN"/>
</dbReference>
<dbReference type="InterPro" id="IPR018497">
    <property type="entry name" value="Peptidase_M13_C"/>
</dbReference>
<dbReference type="Gene3D" id="1.10.1380.10">
    <property type="entry name" value="Neutral endopeptidase , domain2"/>
    <property type="match status" value="1"/>
</dbReference>
<comment type="cofactor">
    <cofactor evidence="1">
        <name>Zn(2+)</name>
        <dbReference type="ChEBI" id="CHEBI:29105"/>
    </cofactor>
</comment>
<dbReference type="PANTHER" id="PTHR11733">
    <property type="entry name" value="ZINC METALLOPROTEASE FAMILY M13 NEPRILYSIN-RELATED"/>
    <property type="match status" value="1"/>
</dbReference>
<dbReference type="Gene3D" id="3.40.390.10">
    <property type="entry name" value="Collagenase (Catalytic Domain)"/>
    <property type="match status" value="2"/>
</dbReference>
<evidence type="ECO:0008006" key="12">
    <source>
        <dbReference type="Google" id="ProtNLM"/>
    </source>
</evidence>
<evidence type="ECO:0000256" key="1">
    <source>
        <dbReference type="ARBA" id="ARBA00001947"/>
    </source>
</evidence>
<dbReference type="InterPro" id="IPR024079">
    <property type="entry name" value="MetalloPept_cat_dom_sf"/>
</dbReference>
<dbReference type="GO" id="GO:0004222">
    <property type="term" value="F:metalloendopeptidase activity"/>
    <property type="evidence" value="ECO:0007669"/>
    <property type="project" value="InterPro"/>
</dbReference>
<dbReference type="Pfam" id="PF01431">
    <property type="entry name" value="Peptidase_M13"/>
    <property type="match status" value="1"/>
</dbReference>
<dbReference type="AlphaFoldDB" id="A0A814VKE2"/>
<gene>
    <name evidence="10" type="ORF">RFH988_LOCUS23908</name>
</gene>
<dbReference type="GO" id="GO:0016485">
    <property type="term" value="P:protein processing"/>
    <property type="evidence" value="ECO:0007669"/>
    <property type="project" value="TreeGrafter"/>
</dbReference>
<feature type="transmembrane region" description="Helical" evidence="7">
    <location>
        <begin position="30"/>
        <end position="51"/>
    </location>
</feature>
<proteinExistence type="predicted"/>
<feature type="domain" description="Peptidase M13 C-terminal" evidence="8">
    <location>
        <begin position="512"/>
        <end position="717"/>
    </location>
</feature>
<evidence type="ECO:0000256" key="4">
    <source>
        <dbReference type="ARBA" id="ARBA00022801"/>
    </source>
</evidence>
<dbReference type="Proteomes" id="UP000663882">
    <property type="component" value="Unassembled WGS sequence"/>
</dbReference>
<dbReference type="GO" id="GO:0005886">
    <property type="term" value="C:plasma membrane"/>
    <property type="evidence" value="ECO:0007669"/>
    <property type="project" value="TreeGrafter"/>
</dbReference>
<evidence type="ECO:0000313" key="10">
    <source>
        <dbReference type="EMBL" id="CAF1188323.1"/>
    </source>
</evidence>
<dbReference type="SUPFAM" id="SSF55486">
    <property type="entry name" value="Metalloproteases ('zincins'), catalytic domain"/>
    <property type="match status" value="1"/>
</dbReference>
<protein>
    <recommendedName>
        <fullName evidence="12">Neprilysin</fullName>
    </recommendedName>
</protein>
<evidence type="ECO:0000256" key="7">
    <source>
        <dbReference type="SAM" id="Phobius"/>
    </source>
</evidence>
<evidence type="ECO:0000259" key="8">
    <source>
        <dbReference type="Pfam" id="PF01431"/>
    </source>
</evidence>
<evidence type="ECO:0000256" key="3">
    <source>
        <dbReference type="ARBA" id="ARBA00022723"/>
    </source>
</evidence>
<evidence type="ECO:0000256" key="5">
    <source>
        <dbReference type="ARBA" id="ARBA00022833"/>
    </source>
</evidence>
<organism evidence="10 11">
    <name type="scientific">Rotaria sordida</name>
    <dbReference type="NCBI Taxonomy" id="392033"/>
    <lineage>
        <taxon>Eukaryota</taxon>
        <taxon>Metazoa</taxon>
        <taxon>Spiralia</taxon>
        <taxon>Gnathifera</taxon>
        <taxon>Rotifera</taxon>
        <taxon>Eurotatoria</taxon>
        <taxon>Bdelloidea</taxon>
        <taxon>Philodinida</taxon>
        <taxon>Philodinidae</taxon>
        <taxon>Rotaria</taxon>
    </lineage>
</organism>
<dbReference type="PANTHER" id="PTHR11733:SF133">
    <property type="entry name" value="PHOSPHATE-REGULATING NEUTRAL ENDOPEPTIDASE PHEX"/>
    <property type="match status" value="1"/>
</dbReference>
<dbReference type="InterPro" id="IPR008753">
    <property type="entry name" value="Peptidase_M13_N"/>
</dbReference>
<dbReference type="CDD" id="cd08662">
    <property type="entry name" value="M13"/>
    <property type="match status" value="1"/>
</dbReference>
<dbReference type="PROSITE" id="PS51885">
    <property type="entry name" value="NEPRILYSIN"/>
    <property type="match status" value="1"/>
</dbReference>
<accession>A0A814VKE2</accession>
<feature type="domain" description="Peptidase M13 N-terminal" evidence="9">
    <location>
        <begin position="107"/>
        <end position="474"/>
    </location>
</feature>
<reference evidence="10" key="1">
    <citation type="submission" date="2021-02" db="EMBL/GenBank/DDBJ databases">
        <authorList>
            <person name="Nowell W R."/>
        </authorList>
    </citation>
    <scope>NUCLEOTIDE SEQUENCE</scope>
</reference>
<keyword evidence="4" id="KW-0378">Hydrolase</keyword>
<keyword evidence="7" id="KW-1133">Transmembrane helix</keyword>
<evidence type="ECO:0000256" key="6">
    <source>
        <dbReference type="ARBA" id="ARBA00023049"/>
    </source>
</evidence>
<dbReference type="EMBL" id="CAJNOO010001696">
    <property type="protein sequence ID" value="CAF1188323.1"/>
    <property type="molecule type" value="Genomic_DNA"/>
</dbReference>
<evidence type="ECO:0000259" key="9">
    <source>
        <dbReference type="Pfam" id="PF05649"/>
    </source>
</evidence>
<comment type="caution">
    <text evidence="10">The sequence shown here is derived from an EMBL/GenBank/DDBJ whole genome shotgun (WGS) entry which is preliminary data.</text>
</comment>
<keyword evidence="5" id="KW-0862">Zinc</keyword>
<evidence type="ECO:0000256" key="2">
    <source>
        <dbReference type="ARBA" id="ARBA00022670"/>
    </source>
</evidence>
<name>A0A814VKE2_9BILA</name>
<sequence>MIIECAMFQQSSSNFDSSPSKSRSTTVTKVLGALLGIFIITTVVLGTVYGLEKAKKGSTVVSSTTTTATPLTTTTTTTTGDQDICLTPYCVKAADYLIESIDETVEPCEDFFNFVCGTWIKNTRIPDDAGAQNTFNLLRAQLDSNIVDILSSPPANDTNEPMAVVNARLLYKSCIDEAGIEADGIEPMFSLIDTDLRKYNNNLFYRIGTSTDEKNSTSNDIEIGQGDLGLGTRDYYNSETNITVAYRRFIRDLATALANNPSWIDNDVKDIFEFEKTISEYHWTSAEQRARDNETVRTTIGDLALTLNTTSFNFTDYLHQAYLLGNVTLVDDDIIFVRELEYLLDVSAIVSQTPPRTLQNYMIWRFVMNRVSNMPQQFRIFRDRFERVLRGTSAESPRTILCGGYVNNNMGFAVSKLYIKRYFDANARNQSFDMIDNIQAAFIDMLHQTTWMDAESMTKAIEKAKAIDRRIGYPDYLSSDNNTKLDEDYAEVPLRKPVDRNAWGDTAPSIVNAFYDPSRNQITFPAGILQKSFFDKDAPKYLNYGGIGVVIGHEITHGFDDMGRQFDKDGNRIPWWSDATIQNFINRKTCIVEQYSNYTIAQIGMKANGFQTQGEDIADNGGLREAFFAYQKWAKENPNLDKRLPGLQKYTPEQMYFINYAHTWCTKMTNEYALSRLRTDEHSLGQLRVIGPTSNFNEFDRAFGCTPGQGNSRKNKCIVW</sequence>
<keyword evidence="7" id="KW-0812">Transmembrane</keyword>
<evidence type="ECO:0000313" key="11">
    <source>
        <dbReference type="Proteomes" id="UP000663882"/>
    </source>
</evidence>
<keyword evidence="2" id="KW-0645">Protease</keyword>